<accession>X0GYY6</accession>
<reference evidence="1" key="1">
    <citation type="submission" date="2011-11" db="EMBL/GenBank/DDBJ databases">
        <title>The Genome Sequence of Fusarium oxysporum PHW808.</title>
        <authorList>
            <consortium name="The Broad Institute Genome Sequencing Platform"/>
            <person name="Ma L.-J."/>
            <person name="Gale L.R."/>
            <person name="Schwartz D.C."/>
            <person name="Zhou S."/>
            <person name="Corby-Kistler H."/>
            <person name="Young S.K."/>
            <person name="Zeng Q."/>
            <person name="Gargeya S."/>
            <person name="Fitzgerald M."/>
            <person name="Haas B."/>
            <person name="Abouelleil A."/>
            <person name="Alvarado L."/>
            <person name="Arachchi H.M."/>
            <person name="Berlin A."/>
            <person name="Brown A."/>
            <person name="Chapman S.B."/>
            <person name="Chen Z."/>
            <person name="Dunbar C."/>
            <person name="Freedman E."/>
            <person name="Gearin G."/>
            <person name="Goldberg J."/>
            <person name="Griggs A."/>
            <person name="Gujja S."/>
            <person name="Heiman D."/>
            <person name="Howarth C."/>
            <person name="Larson L."/>
            <person name="Lui A."/>
            <person name="MacDonald P.J.P."/>
            <person name="Montmayeur A."/>
            <person name="Murphy C."/>
            <person name="Neiman D."/>
            <person name="Pearson M."/>
            <person name="Priest M."/>
            <person name="Roberts A."/>
            <person name="Saif S."/>
            <person name="Shea T."/>
            <person name="Shenoy N."/>
            <person name="Sisk P."/>
            <person name="Stolte C."/>
            <person name="Sykes S."/>
            <person name="Wortman J."/>
            <person name="Nusbaum C."/>
            <person name="Birren B."/>
        </authorList>
    </citation>
    <scope>NUCLEOTIDE SEQUENCE [LARGE SCALE GENOMIC DNA]</scope>
    <source>
        <strain evidence="1">54008</strain>
    </source>
</reference>
<sequence length="62" mass="6896">MNHDEHPSLLGLALERRYCMVKGEAKGGSLKSVEVVRDALMHVQGSNPRHYTSTSGVFRITQ</sequence>
<organism evidence="1">
    <name type="scientific">Fusarium oxysporum f. sp. conglutinans race 2 54008</name>
    <dbReference type="NCBI Taxonomy" id="1089457"/>
    <lineage>
        <taxon>Eukaryota</taxon>
        <taxon>Fungi</taxon>
        <taxon>Dikarya</taxon>
        <taxon>Ascomycota</taxon>
        <taxon>Pezizomycotina</taxon>
        <taxon>Sordariomycetes</taxon>
        <taxon>Hypocreomycetidae</taxon>
        <taxon>Hypocreales</taxon>
        <taxon>Nectriaceae</taxon>
        <taxon>Fusarium</taxon>
        <taxon>Fusarium oxysporum species complex</taxon>
    </lineage>
</organism>
<gene>
    <name evidence="1" type="ORF">FOPG_18647</name>
</gene>
<reference evidence="1" key="2">
    <citation type="submission" date="2014-03" db="EMBL/GenBank/DDBJ databases">
        <title>The Genome Annotation of Fusarium oxysporum PHW808.</title>
        <authorList>
            <consortium name="The Broad Institute Genomics Platform"/>
            <person name="Ma L.-J."/>
            <person name="Corby-Kistler H."/>
            <person name="Broz K."/>
            <person name="Gale L.R."/>
            <person name="Jonkers W."/>
            <person name="O'Donnell K."/>
            <person name="Ploetz R."/>
            <person name="Steinberg C."/>
            <person name="Schwartz D.C."/>
            <person name="VanEtten H."/>
            <person name="Zhou S."/>
            <person name="Young S.K."/>
            <person name="Zeng Q."/>
            <person name="Gargeya S."/>
            <person name="Fitzgerald M."/>
            <person name="Abouelleil A."/>
            <person name="Alvarado L."/>
            <person name="Chapman S.B."/>
            <person name="Gainer-Dewar J."/>
            <person name="Goldberg J."/>
            <person name="Griggs A."/>
            <person name="Gujja S."/>
            <person name="Hansen M."/>
            <person name="Howarth C."/>
            <person name="Imamovic A."/>
            <person name="Ireland A."/>
            <person name="Larimer J."/>
            <person name="McCowan C."/>
            <person name="Murphy C."/>
            <person name="Pearson M."/>
            <person name="Poon T.W."/>
            <person name="Priest M."/>
            <person name="Roberts A."/>
            <person name="Saif S."/>
            <person name="Shea T."/>
            <person name="Sykes S."/>
            <person name="Wortman J."/>
            <person name="Nusbaum C."/>
            <person name="Birren B."/>
        </authorList>
    </citation>
    <scope>NUCLEOTIDE SEQUENCE</scope>
    <source>
        <strain evidence="1">54008</strain>
    </source>
</reference>
<proteinExistence type="predicted"/>
<dbReference type="HOGENOM" id="CLU_2904291_0_0_1"/>
<dbReference type="EMBL" id="KK033746">
    <property type="protein sequence ID" value="EXL65115.1"/>
    <property type="molecule type" value="Genomic_DNA"/>
</dbReference>
<protein>
    <submittedName>
        <fullName evidence="1">Uncharacterized protein</fullName>
    </submittedName>
</protein>
<dbReference type="AlphaFoldDB" id="X0GYY6"/>
<dbReference type="Proteomes" id="UP000030676">
    <property type="component" value="Unassembled WGS sequence"/>
</dbReference>
<name>X0GYY6_FUSOX</name>
<evidence type="ECO:0000313" key="1">
    <source>
        <dbReference type="EMBL" id="EXL65115.1"/>
    </source>
</evidence>